<accession>A0A3M7RYX0</accession>
<comment type="caution">
    <text evidence="1">The sequence shown here is derived from an EMBL/GenBank/DDBJ whole genome shotgun (WGS) entry which is preliminary data.</text>
</comment>
<protein>
    <submittedName>
        <fullName evidence="1">Uncharacterized protein</fullName>
    </submittedName>
</protein>
<keyword evidence="2" id="KW-1185">Reference proteome</keyword>
<sequence length="90" mass="10472">MTLLIFGFWKICFKKKPESFRESGQVLSSGPVVEPGMNLKTHFIALFKGKIEVHRIEDQIKLYEFLSDILKESIEDQLLKIIKIYATLLK</sequence>
<evidence type="ECO:0000313" key="1">
    <source>
        <dbReference type="EMBL" id="RNA28527.1"/>
    </source>
</evidence>
<evidence type="ECO:0000313" key="2">
    <source>
        <dbReference type="Proteomes" id="UP000276133"/>
    </source>
</evidence>
<name>A0A3M7RYX0_BRAPC</name>
<dbReference type="AlphaFoldDB" id="A0A3M7RYX0"/>
<reference evidence="1 2" key="1">
    <citation type="journal article" date="2018" name="Sci. Rep.">
        <title>Genomic signatures of local adaptation to the degree of environmental predictability in rotifers.</title>
        <authorList>
            <person name="Franch-Gras L."/>
            <person name="Hahn C."/>
            <person name="Garcia-Roger E.M."/>
            <person name="Carmona M.J."/>
            <person name="Serra M."/>
            <person name="Gomez A."/>
        </authorList>
    </citation>
    <scope>NUCLEOTIDE SEQUENCE [LARGE SCALE GENOMIC DNA]</scope>
    <source>
        <strain evidence="1">HYR1</strain>
    </source>
</reference>
<gene>
    <name evidence="1" type="ORF">BpHYR1_036797</name>
</gene>
<dbReference type="EMBL" id="REGN01002375">
    <property type="protein sequence ID" value="RNA28527.1"/>
    <property type="molecule type" value="Genomic_DNA"/>
</dbReference>
<dbReference type="Proteomes" id="UP000276133">
    <property type="component" value="Unassembled WGS sequence"/>
</dbReference>
<proteinExistence type="predicted"/>
<organism evidence="1 2">
    <name type="scientific">Brachionus plicatilis</name>
    <name type="common">Marine rotifer</name>
    <name type="synonym">Brachionus muelleri</name>
    <dbReference type="NCBI Taxonomy" id="10195"/>
    <lineage>
        <taxon>Eukaryota</taxon>
        <taxon>Metazoa</taxon>
        <taxon>Spiralia</taxon>
        <taxon>Gnathifera</taxon>
        <taxon>Rotifera</taxon>
        <taxon>Eurotatoria</taxon>
        <taxon>Monogononta</taxon>
        <taxon>Pseudotrocha</taxon>
        <taxon>Ploima</taxon>
        <taxon>Brachionidae</taxon>
        <taxon>Brachionus</taxon>
    </lineage>
</organism>